<dbReference type="InterPro" id="IPR050600">
    <property type="entry name" value="SETD3_SETD6_MTase"/>
</dbReference>
<accession>A0A7S2XHI8</accession>
<feature type="region of interest" description="Disordered" evidence="4">
    <location>
        <begin position="381"/>
        <end position="438"/>
    </location>
</feature>
<gene>
    <name evidence="7" type="ORF">LSP00402_LOCUS22120</name>
</gene>
<dbReference type="EMBL" id="HBHP01035944">
    <property type="protein sequence ID" value="CAD9778104.1"/>
    <property type="molecule type" value="Transcribed_RNA"/>
</dbReference>
<dbReference type="Gene3D" id="3.90.1410.10">
    <property type="entry name" value="set domain protein methyltransferase, domain 1"/>
    <property type="match status" value="1"/>
</dbReference>
<evidence type="ECO:0000256" key="4">
    <source>
        <dbReference type="SAM" id="MobiDB-lite"/>
    </source>
</evidence>
<evidence type="ECO:0000256" key="1">
    <source>
        <dbReference type="ARBA" id="ARBA00022603"/>
    </source>
</evidence>
<feature type="compositionally biased region" description="Low complexity" evidence="4">
    <location>
        <begin position="412"/>
        <end position="435"/>
    </location>
</feature>
<evidence type="ECO:0000259" key="6">
    <source>
        <dbReference type="Pfam" id="PF09273"/>
    </source>
</evidence>
<feature type="domain" description="Rubisco LSMT substrate-binding" evidence="6">
    <location>
        <begin position="295"/>
        <end position="365"/>
    </location>
</feature>
<sequence length="521" mass="58367">MESDFAALESSLRARGAAFGKVEVVGRKLITKSELKAGEVIISIPLSCCITSDMGRDSPWGTALSKRNEKLGDEFRDQVYLAAYYLQFRDKKECFHYPYFKVFPNNRDDFPVFWSAGQLELLHGSSIRASIEGLQECLKREYETLSSISSDFQRITLDEFKWARMLISSRAFRLTVKGREIRVLGPLVDLMDHAEKRRTTWKYDASTDALTVCALEDFRVGEEIRCHYGKKSAKKFLLYYGFTPDETLTGAYDHLNDVEFVMFVHPDFPEAKAKQRLVNEEYACKKYSVDTAFTRANTLEALSFMRLLCASGEEEMTALPKQMSKDYSFRETPIQPMSIRNEVEVLRMLSNMMKEQHSHYSDEMRSRAGASAAAAAAAAADQKEDVVSGGDKRKRSTNGGPAYAGRKRARVKSSSASLVSSTSSSLSSESEPPSSQRSAETVIVGEMAVCSFYISLAEAVIPALEGLDESTLTVDAEGLSGQEKEYVAYVCYSLQVRRKAKLDAAKKRKKNKKNKAKTKNA</sequence>
<proteinExistence type="predicted"/>
<keyword evidence="2" id="KW-0808">Transferase</keyword>
<dbReference type="CDD" id="cd10527">
    <property type="entry name" value="SET_LSMT"/>
    <property type="match status" value="1"/>
</dbReference>
<name>A0A7S2XHI8_9EUKA</name>
<keyword evidence="1" id="KW-0489">Methyltransferase</keyword>
<dbReference type="Gene3D" id="3.90.1420.10">
    <property type="entry name" value="Rubisco LSMT, substrate-binding domain"/>
    <property type="match status" value="1"/>
</dbReference>
<dbReference type="InterPro" id="IPR015353">
    <property type="entry name" value="Rubisco_LSMT_subst-bd"/>
</dbReference>
<dbReference type="PANTHER" id="PTHR13271">
    <property type="entry name" value="UNCHARACTERIZED PUTATIVE METHYLTRANSFERASE"/>
    <property type="match status" value="1"/>
</dbReference>
<dbReference type="SUPFAM" id="SSF82199">
    <property type="entry name" value="SET domain"/>
    <property type="match status" value="1"/>
</dbReference>
<evidence type="ECO:0008006" key="8">
    <source>
        <dbReference type="Google" id="ProtNLM"/>
    </source>
</evidence>
<dbReference type="InterPro" id="IPR001214">
    <property type="entry name" value="SET_dom"/>
</dbReference>
<protein>
    <recommendedName>
        <fullName evidence="8">SET domain-containing protein</fullName>
    </recommendedName>
</protein>
<feature type="domain" description="SET" evidence="5">
    <location>
        <begin position="26"/>
        <end position="229"/>
    </location>
</feature>
<dbReference type="GO" id="GO:0032259">
    <property type="term" value="P:methylation"/>
    <property type="evidence" value="ECO:0007669"/>
    <property type="project" value="UniProtKB-KW"/>
</dbReference>
<keyword evidence="3" id="KW-0949">S-adenosyl-L-methionine</keyword>
<dbReference type="InterPro" id="IPR046341">
    <property type="entry name" value="SET_dom_sf"/>
</dbReference>
<dbReference type="SUPFAM" id="SSF81822">
    <property type="entry name" value="RuBisCo LSMT C-terminal, substrate-binding domain"/>
    <property type="match status" value="1"/>
</dbReference>
<reference evidence="7" key="1">
    <citation type="submission" date="2021-01" db="EMBL/GenBank/DDBJ databases">
        <authorList>
            <person name="Corre E."/>
            <person name="Pelletier E."/>
            <person name="Niang G."/>
            <person name="Scheremetjew M."/>
            <person name="Finn R."/>
            <person name="Kale V."/>
            <person name="Holt S."/>
            <person name="Cochrane G."/>
            <person name="Meng A."/>
            <person name="Brown T."/>
            <person name="Cohen L."/>
        </authorList>
    </citation>
    <scope>NUCLEOTIDE SEQUENCE</scope>
    <source>
        <strain evidence="7">CCMP622</strain>
    </source>
</reference>
<dbReference type="InterPro" id="IPR036464">
    <property type="entry name" value="Rubisco_LSMT_subst-bd_sf"/>
</dbReference>
<evidence type="ECO:0000256" key="3">
    <source>
        <dbReference type="ARBA" id="ARBA00022691"/>
    </source>
</evidence>
<dbReference type="AlphaFoldDB" id="A0A7S2XHI8"/>
<dbReference type="Pfam" id="PF09273">
    <property type="entry name" value="Rubis-subs-bind"/>
    <property type="match status" value="1"/>
</dbReference>
<evidence type="ECO:0000259" key="5">
    <source>
        <dbReference type="Pfam" id="PF00856"/>
    </source>
</evidence>
<evidence type="ECO:0000256" key="2">
    <source>
        <dbReference type="ARBA" id="ARBA00022679"/>
    </source>
</evidence>
<dbReference type="Pfam" id="PF00856">
    <property type="entry name" value="SET"/>
    <property type="match status" value="1"/>
</dbReference>
<dbReference type="GO" id="GO:0016279">
    <property type="term" value="F:protein-lysine N-methyltransferase activity"/>
    <property type="evidence" value="ECO:0007669"/>
    <property type="project" value="TreeGrafter"/>
</dbReference>
<dbReference type="PANTHER" id="PTHR13271:SF137">
    <property type="entry name" value="SET DOMAIN-CONTAINING PROTEIN"/>
    <property type="match status" value="1"/>
</dbReference>
<evidence type="ECO:0000313" key="7">
    <source>
        <dbReference type="EMBL" id="CAD9778104.1"/>
    </source>
</evidence>
<organism evidence="7">
    <name type="scientific">Lotharella oceanica</name>
    <dbReference type="NCBI Taxonomy" id="641309"/>
    <lineage>
        <taxon>Eukaryota</taxon>
        <taxon>Sar</taxon>
        <taxon>Rhizaria</taxon>
        <taxon>Cercozoa</taxon>
        <taxon>Chlorarachniophyceae</taxon>
        <taxon>Lotharella</taxon>
    </lineage>
</organism>